<sequence>MGIHPDQPKLTEPEPSRETVTEYVQATSNELLGVDVHIPPSLFEQNGVVVSTKIDGTVMRKVSLRQYEHRREGYTNLIEASALGIDGENMEQPFRFRELNTYESAAIIDDSLPQEVARMGTISVLSYRITNMRMTTMPDREPSLKDIGSLPEKVLKGSSASHTVKYVAHWCLDANLRTGP</sequence>
<proteinExistence type="predicted"/>
<name>A0ACB6RK11_9PLEO</name>
<protein>
    <submittedName>
        <fullName evidence="1">Uncharacterized protein</fullName>
    </submittedName>
</protein>
<evidence type="ECO:0000313" key="1">
    <source>
        <dbReference type="EMBL" id="KAF2622241.1"/>
    </source>
</evidence>
<reference evidence="1" key="1">
    <citation type="journal article" date="2020" name="Stud. Mycol.">
        <title>101 Dothideomycetes genomes: a test case for predicting lifestyles and emergence of pathogens.</title>
        <authorList>
            <person name="Haridas S."/>
            <person name="Albert R."/>
            <person name="Binder M."/>
            <person name="Bloem J."/>
            <person name="Labutti K."/>
            <person name="Salamov A."/>
            <person name="Andreopoulos B."/>
            <person name="Baker S."/>
            <person name="Barry K."/>
            <person name="Bills G."/>
            <person name="Bluhm B."/>
            <person name="Cannon C."/>
            <person name="Castanera R."/>
            <person name="Culley D."/>
            <person name="Daum C."/>
            <person name="Ezra D."/>
            <person name="Gonzalez J."/>
            <person name="Henrissat B."/>
            <person name="Kuo A."/>
            <person name="Liang C."/>
            <person name="Lipzen A."/>
            <person name="Lutzoni F."/>
            <person name="Magnuson J."/>
            <person name="Mondo S."/>
            <person name="Nolan M."/>
            <person name="Ohm R."/>
            <person name="Pangilinan J."/>
            <person name="Park H.-J."/>
            <person name="Ramirez L."/>
            <person name="Alfaro M."/>
            <person name="Sun H."/>
            <person name="Tritt A."/>
            <person name="Yoshinaga Y."/>
            <person name="Zwiers L.-H."/>
            <person name="Turgeon B."/>
            <person name="Goodwin S."/>
            <person name="Spatafora J."/>
            <person name="Crous P."/>
            <person name="Grigoriev I."/>
        </authorList>
    </citation>
    <scope>NUCLEOTIDE SEQUENCE</scope>
    <source>
        <strain evidence="1">CBS 525.71</strain>
    </source>
</reference>
<organism evidence="1 2">
    <name type="scientific">Macroventuria anomochaeta</name>
    <dbReference type="NCBI Taxonomy" id="301207"/>
    <lineage>
        <taxon>Eukaryota</taxon>
        <taxon>Fungi</taxon>
        <taxon>Dikarya</taxon>
        <taxon>Ascomycota</taxon>
        <taxon>Pezizomycotina</taxon>
        <taxon>Dothideomycetes</taxon>
        <taxon>Pleosporomycetidae</taxon>
        <taxon>Pleosporales</taxon>
        <taxon>Pleosporineae</taxon>
        <taxon>Didymellaceae</taxon>
        <taxon>Macroventuria</taxon>
    </lineage>
</organism>
<keyword evidence="2" id="KW-1185">Reference proteome</keyword>
<gene>
    <name evidence="1" type="ORF">BU25DRAFT_495177</name>
</gene>
<evidence type="ECO:0000313" key="2">
    <source>
        <dbReference type="Proteomes" id="UP000799754"/>
    </source>
</evidence>
<comment type="caution">
    <text evidence="1">The sequence shown here is derived from an EMBL/GenBank/DDBJ whole genome shotgun (WGS) entry which is preliminary data.</text>
</comment>
<accession>A0ACB6RK11</accession>
<dbReference type="Proteomes" id="UP000799754">
    <property type="component" value="Unassembled WGS sequence"/>
</dbReference>
<dbReference type="EMBL" id="MU006746">
    <property type="protein sequence ID" value="KAF2622241.1"/>
    <property type="molecule type" value="Genomic_DNA"/>
</dbReference>